<dbReference type="PANTHER" id="PTHR22958">
    <property type="entry name" value="GLYCEROPHOSPHORYL DIESTER PHOSPHODIESTERASE"/>
    <property type="match status" value="1"/>
</dbReference>
<evidence type="ECO:0000256" key="3">
    <source>
        <dbReference type="ARBA" id="ARBA00023043"/>
    </source>
</evidence>
<feature type="compositionally biased region" description="Basic residues" evidence="5">
    <location>
        <begin position="931"/>
        <end position="941"/>
    </location>
</feature>
<feature type="repeat" description="ANK" evidence="4">
    <location>
        <begin position="1553"/>
        <end position="1585"/>
    </location>
</feature>
<evidence type="ECO:0000256" key="2">
    <source>
        <dbReference type="ARBA" id="ARBA00022801"/>
    </source>
</evidence>
<dbReference type="SUPFAM" id="SSF51695">
    <property type="entry name" value="PLC-like phosphodiesterases"/>
    <property type="match status" value="1"/>
</dbReference>
<dbReference type="OrthoDB" id="197419at2759"/>
<feature type="region of interest" description="Disordered" evidence="5">
    <location>
        <begin position="725"/>
        <end position="746"/>
    </location>
</feature>
<feature type="region of interest" description="Disordered" evidence="5">
    <location>
        <begin position="1693"/>
        <end position="1719"/>
    </location>
</feature>
<feature type="compositionally biased region" description="Low complexity" evidence="5">
    <location>
        <begin position="2239"/>
        <end position="2254"/>
    </location>
</feature>
<dbReference type="EMBL" id="NJES01000313">
    <property type="protein sequence ID" value="PHH73859.1"/>
    <property type="molecule type" value="Genomic_DNA"/>
</dbReference>
<name>A0A2C5XIQ5_9HYPO</name>
<evidence type="ECO:0000259" key="7">
    <source>
        <dbReference type="PROSITE" id="PS51382"/>
    </source>
</evidence>
<proteinExistence type="predicted"/>
<dbReference type="InterPro" id="IPR036770">
    <property type="entry name" value="Ankyrin_rpt-contain_sf"/>
</dbReference>
<sequence length="2254" mass="251049">MQLFAMGRGRTIVMSAAVADASRKGRRLMELDQQLDAARQALVALQSADPTPKEPEPPSLDAAMPEISLDQMKYLWVSLKEVWFARPYMKELHMPATASTSKLVLSLKERLYGSPSEKSMQDTRKTDYKKYHKEALAEESDPSIITREAQKDSHLYHESRAVEQVVLQLLSRAAKIQTCTRRGRNPSFDEARDLVSRSAMQYTYPIIDRERWRRNQILLNKCLREVIALRTIPLREKIGRVCYNLLVSTYAPDIHHYNTLIVAFDEAGLHAFSEAIIWSFFHGRLLRPTPLTYVAILNHCKVVGNHGRFLMVLARIAGCDSAIGGKIARRHIEDCVSDGELNAWASDTDLRTQIGEWVFEHVPLNRAIVSEIIIGLLRFHMFHHAVHFFFACVQCEVFLSAAVVKSLLDECVAALDWRGAFELIYGLLVHDRSWKAFMLTGDVAADWYLINRIYTLLDICGLRYGPQWTSREYLDALGIPPERLAGLLFDLELHEQWLHRPCFPESVKGKPDMAIGAQSKLLQLESIYKEYVYVRKTTRSIESKLLYPDFPLEWRVSMAHHIGDAALQQASQLVKDVEDMLSSIVGFGPWLYPVDSDRRMEARKRYLRRAREEAGDEAETRLEGDATESSRTEASTAQGNLVSTQCPREAAERKQQEALVSQLRALRHEVDEPHVETVPLQSPGRSALEEEMISQIRALRRGGEEPPPKTATLPHEVHENTASLVGKSESLAQSAGTKRESTEQPPKGMPLALVVREQHGVMVPLPEGSRFLDIIRTRYGRPDTSDEGVLQHVQKRRDSAAPNMRRTETIQKSRCDRSNLGRVMRDVGRSDARTPLRSRDNEVTTRQPVARWNKAAQPPLQDAQLATRESQETWQQTRKSVATIPVSQRGTEMNTEQLIALWSPTAYASSKTKSRADGDAAAAGKDSPAKLKSRKRNPVRKGLRLLRKAGRELTMELPLEALAPRPVEPTVEDDLDEAARVAEDAKDYTNFEARDFDRWASRITSRTRRARTRFRTSPPASNVFVLFSSLDNDDDDDDDPWDDDEGKRKVLNSATVPHGWSLGTVIRTNVGSRNSPVAVVFVFVFVFVVVVVFVVSAGMKFGRSLPRNQVPQWAAFYINYKGLKKLVKAASQRAQEGGAVDPAELFFALDRNLEDVDSFYNKKFAEACRRLNILHNRYGRVPDVVATLDQDEVEEVMAALLELRTQLRNLQWFGEINRRGFVKITKKLDKKVPAMSSQHRYISTKVDPKPFAKDGTIARLLAEINRWLSVLGDADNVDDSTSDRSTRSLGRASAKAMLLLPQAQLDALDQAVRNDDVVALKSGVDEASLLSGLDAQGQSQGQGLLLNLLQRSISARSRDCMAHLLACIKDLDEPDDINGRNCIHRFVIHIGRTKSAALPTNGGEPYPQFIQGHIQPAVSSTVPVKTINTKEEDHLGEDDEAVQTLLFLLGQLSVQQRQALNRRDSLGRLPLHYAAQFGFVVVCQIIMGKMQEWNQFDVKDGIDAPEWQDKDGYAPLHLSVIGGHPLTTQALLQGENWQGSSEAKEELRKSVPKSGAVLALAVKSDYEPIVEMLVKAGVDINWTDKTGESVLHIAARHGHVGCARIILEGSGSQRADLETTENAYSWTPLHVAAVDGSVAVARLLIEAGADVSRPDASGWTAKEHAALRGHMDIARMLAVHTNEDEAVSRVAARLQAPENSSIDERRSNGGPRPAEPVKSFGHRYLTNESLVLVSLGSMDIRKSTDVVNLECVPLTEAHNTQLDTALSVVVSANGAQGEPTIIDLPVHEGISTEPVVFTTRDATKVKLLFDIVPTYSGSEKNKIGRAVALLSSIKPTLGTQRVNLQGDVCVPIMSSNLDVMGTVNFNFLVITPFHHVNMEVTSRQTYWKKLSSTMVIGHRGLGKNLTSNKSLQLGENTLPSFIAAANLGAQYVEFDVQLTKDHVPVIYHDFLVSETGIDAPVHTLTLEQFLHINSDKRRADGGAPLQGGSGRDAPRERSPRPRSNSLAPQRSLSMGYAGVGHEEMEERMRHTRDFKEKGYKANSRGNFIQAPFATLEDLFRKLPEDIGFNIELKYPMLHESEEHEMDTYAVELNSFCDTVLAKVYDLAGERHIIFSSFNPDVCLCLSFKQPSIPILFLTDAGCSSVGDIRASSLQEAVRFASRWNLLGIVSAAEPLINSPRLVRVVKELGLVCVSYGVLNNDPTLVQRQVKEGIDAVIVDSVLAIRKGLTSNDTSTEQSTGTTPEATENTENNKT</sequence>
<dbReference type="PROSITE" id="PS50088">
    <property type="entry name" value="ANK_REPEAT"/>
    <property type="match status" value="2"/>
</dbReference>
<feature type="transmembrane region" description="Helical" evidence="6">
    <location>
        <begin position="1469"/>
        <end position="1487"/>
    </location>
</feature>
<feature type="region of interest" description="Disordered" evidence="5">
    <location>
        <begin position="2231"/>
        <end position="2254"/>
    </location>
</feature>
<keyword evidence="10" id="KW-1185">Reference proteome</keyword>
<feature type="region of interest" description="Disordered" evidence="5">
    <location>
        <begin position="1977"/>
        <end position="2024"/>
    </location>
</feature>
<dbReference type="PANTHER" id="PTHR22958:SF1">
    <property type="entry name" value="GLYCEROPHOSPHOCHOLINE PHOSPHODIESTERASE GPCPD1"/>
    <property type="match status" value="1"/>
</dbReference>
<dbReference type="PROSITE" id="PS50297">
    <property type="entry name" value="ANK_REP_REGION"/>
    <property type="match status" value="1"/>
</dbReference>
<keyword evidence="3 4" id="KW-0040">ANK repeat</keyword>
<evidence type="ECO:0000313" key="9">
    <source>
        <dbReference type="EMBL" id="PHH73859.1"/>
    </source>
</evidence>
<feature type="region of interest" description="Disordered" evidence="5">
    <location>
        <begin position="911"/>
        <end position="941"/>
    </location>
</feature>
<dbReference type="PROSITE" id="PS51382">
    <property type="entry name" value="SPX"/>
    <property type="match status" value="1"/>
</dbReference>
<dbReference type="InterPro" id="IPR051578">
    <property type="entry name" value="GDPD"/>
</dbReference>
<dbReference type="InterPro" id="IPR004331">
    <property type="entry name" value="SPX_dom"/>
</dbReference>
<keyword evidence="6" id="KW-0472">Membrane</keyword>
<reference evidence="9 10" key="1">
    <citation type="submission" date="2017-06" db="EMBL/GenBank/DDBJ databases">
        <title>Ant-infecting Ophiocordyceps genomes reveal a high diversity of potential behavioral manipulation genes and a possible major role for enterotoxins.</title>
        <authorList>
            <person name="De Bekker C."/>
            <person name="Evans H.C."/>
            <person name="Brachmann A."/>
            <person name="Hughes D.P."/>
        </authorList>
    </citation>
    <scope>NUCLEOTIDE SEQUENCE [LARGE SCALE GENOMIC DNA]</scope>
    <source>
        <strain evidence="9 10">Map16</strain>
    </source>
</reference>
<dbReference type="PROSITE" id="PS51704">
    <property type="entry name" value="GP_PDE"/>
    <property type="match status" value="1"/>
</dbReference>
<feature type="domain" description="SPX" evidence="7">
    <location>
        <begin position="1099"/>
        <end position="1242"/>
    </location>
</feature>
<dbReference type="Proteomes" id="UP000226431">
    <property type="component" value="Unassembled WGS sequence"/>
</dbReference>
<dbReference type="Pfam" id="PF03009">
    <property type="entry name" value="GDPD"/>
    <property type="match status" value="1"/>
</dbReference>
<dbReference type="GO" id="GO:0047389">
    <property type="term" value="F:glycerophosphocholine phosphodiesterase activity"/>
    <property type="evidence" value="ECO:0007669"/>
    <property type="project" value="TreeGrafter"/>
</dbReference>
<feature type="repeat" description="ANK" evidence="4">
    <location>
        <begin position="1624"/>
        <end position="1656"/>
    </location>
</feature>
<dbReference type="GO" id="GO:0046475">
    <property type="term" value="P:glycerophospholipid catabolic process"/>
    <property type="evidence" value="ECO:0007669"/>
    <property type="project" value="TreeGrafter"/>
</dbReference>
<feature type="compositionally biased region" description="Polar residues" evidence="5">
    <location>
        <begin position="632"/>
        <end position="646"/>
    </location>
</feature>
<dbReference type="Gene3D" id="1.25.40.20">
    <property type="entry name" value="Ankyrin repeat-containing domain"/>
    <property type="match status" value="2"/>
</dbReference>
<keyword evidence="1" id="KW-0677">Repeat</keyword>
<keyword evidence="2" id="KW-0378">Hydrolase</keyword>
<dbReference type="STRING" id="2004952.A0A2C5XIQ5"/>
<gene>
    <name evidence="9" type="ORF">CDD80_3532</name>
</gene>
<dbReference type="Pfam" id="PF12796">
    <property type="entry name" value="Ank_2"/>
    <property type="match status" value="1"/>
</dbReference>
<dbReference type="InterPro" id="IPR057506">
    <property type="entry name" value="C2_GPCPD1"/>
</dbReference>
<accession>A0A2C5XIQ5</accession>
<evidence type="ECO:0000313" key="10">
    <source>
        <dbReference type="Proteomes" id="UP000226431"/>
    </source>
</evidence>
<dbReference type="InterPro" id="IPR002110">
    <property type="entry name" value="Ankyrin_rpt"/>
</dbReference>
<dbReference type="Pfam" id="PF03105">
    <property type="entry name" value="SPX"/>
    <property type="match status" value="1"/>
</dbReference>
<dbReference type="CDD" id="cd14484">
    <property type="entry name" value="SPX_GDE1_like"/>
    <property type="match status" value="1"/>
</dbReference>
<evidence type="ECO:0000256" key="5">
    <source>
        <dbReference type="SAM" id="MobiDB-lite"/>
    </source>
</evidence>
<dbReference type="InterPro" id="IPR030395">
    <property type="entry name" value="GP_PDE_dom"/>
</dbReference>
<dbReference type="SMART" id="SM00248">
    <property type="entry name" value="ANK"/>
    <property type="match status" value="6"/>
</dbReference>
<protein>
    <recommendedName>
        <fullName evidence="11">GP-PDE domain-containing protein</fullName>
    </recommendedName>
</protein>
<feature type="transmembrane region" description="Helical" evidence="6">
    <location>
        <begin position="1077"/>
        <end position="1099"/>
    </location>
</feature>
<dbReference type="SUPFAM" id="SSF48403">
    <property type="entry name" value="Ankyrin repeat"/>
    <property type="match status" value="1"/>
</dbReference>
<feature type="compositionally biased region" description="Basic and acidic residues" evidence="5">
    <location>
        <begin position="610"/>
        <end position="631"/>
    </location>
</feature>
<feature type="domain" description="GP-PDE" evidence="8">
    <location>
        <begin position="1893"/>
        <end position="2228"/>
    </location>
</feature>
<comment type="caution">
    <text evidence="9">The sequence shown here is derived from an EMBL/GenBank/DDBJ whole genome shotgun (WGS) entry which is preliminary data.</text>
</comment>
<evidence type="ECO:0000259" key="8">
    <source>
        <dbReference type="PROSITE" id="PS51704"/>
    </source>
</evidence>
<dbReference type="InterPro" id="IPR017946">
    <property type="entry name" value="PLC-like_Pdiesterase_TIM-brl"/>
</dbReference>
<feature type="region of interest" description="Disordered" evidence="5">
    <location>
        <begin position="610"/>
        <end position="655"/>
    </location>
</feature>
<evidence type="ECO:0000256" key="4">
    <source>
        <dbReference type="PROSITE-ProRule" id="PRU00023"/>
    </source>
</evidence>
<keyword evidence="6" id="KW-1133">Transmembrane helix</keyword>
<evidence type="ECO:0000256" key="6">
    <source>
        <dbReference type="SAM" id="Phobius"/>
    </source>
</evidence>
<dbReference type="Pfam" id="PF25329">
    <property type="entry name" value="C2_GDE1"/>
    <property type="match status" value="1"/>
</dbReference>
<organism evidence="9 10">
    <name type="scientific">Ophiocordyceps camponoti-rufipedis</name>
    <dbReference type="NCBI Taxonomy" id="2004952"/>
    <lineage>
        <taxon>Eukaryota</taxon>
        <taxon>Fungi</taxon>
        <taxon>Dikarya</taxon>
        <taxon>Ascomycota</taxon>
        <taxon>Pezizomycotina</taxon>
        <taxon>Sordariomycetes</taxon>
        <taxon>Hypocreomycetidae</taxon>
        <taxon>Hypocreales</taxon>
        <taxon>Ophiocordycipitaceae</taxon>
        <taxon>Ophiocordyceps</taxon>
    </lineage>
</organism>
<evidence type="ECO:0000256" key="1">
    <source>
        <dbReference type="ARBA" id="ARBA00022737"/>
    </source>
</evidence>
<dbReference type="Gene3D" id="3.20.20.190">
    <property type="entry name" value="Phosphatidylinositol (PI) phosphodiesterase"/>
    <property type="match status" value="1"/>
</dbReference>
<evidence type="ECO:0008006" key="11">
    <source>
        <dbReference type="Google" id="ProtNLM"/>
    </source>
</evidence>
<keyword evidence="6" id="KW-0812">Transmembrane</keyword>